<evidence type="ECO:0000256" key="1">
    <source>
        <dbReference type="ARBA" id="ARBA00004123"/>
    </source>
</evidence>
<proteinExistence type="predicted"/>
<keyword evidence="2 4" id="KW-0371">Homeobox</keyword>
<dbReference type="PANTHER" id="PTHR24329:SF543">
    <property type="entry name" value="FI01017P-RELATED"/>
    <property type="match status" value="1"/>
</dbReference>
<evidence type="ECO:0000313" key="5">
    <source>
        <dbReference type="Proteomes" id="UP000018936"/>
    </source>
</evidence>
<dbReference type="Gene3D" id="1.10.10.60">
    <property type="entry name" value="Homeodomain-like"/>
    <property type="match status" value="1"/>
</dbReference>
<dbReference type="CDD" id="cd00086">
    <property type="entry name" value="homeodomain"/>
    <property type="match status" value="1"/>
</dbReference>
<dbReference type="GO" id="GO:0000977">
    <property type="term" value="F:RNA polymerase II transcription regulatory region sequence-specific DNA binding"/>
    <property type="evidence" value="ECO:0007669"/>
    <property type="project" value="TreeGrafter"/>
</dbReference>
<dbReference type="PANTHER" id="PTHR24329">
    <property type="entry name" value="HOMEOBOX PROTEIN ARISTALESS"/>
    <property type="match status" value="1"/>
</dbReference>
<name>V8N5A1_OPHHA</name>
<comment type="subcellular location">
    <subcellularLocation>
        <location evidence="1 2">Nucleus</location>
    </subcellularLocation>
</comment>
<reference evidence="4 5" key="1">
    <citation type="journal article" date="2013" name="Proc. Natl. Acad. Sci. U.S.A.">
        <title>The king cobra genome reveals dynamic gene evolution and adaptation in the snake venom system.</title>
        <authorList>
            <person name="Vonk F.J."/>
            <person name="Casewell N.R."/>
            <person name="Henkel C.V."/>
            <person name="Heimberg A.M."/>
            <person name="Jansen H.J."/>
            <person name="McCleary R.J."/>
            <person name="Kerkkamp H.M."/>
            <person name="Vos R.A."/>
            <person name="Guerreiro I."/>
            <person name="Calvete J.J."/>
            <person name="Wuster W."/>
            <person name="Woods A.E."/>
            <person name="Logan J.M."/>
            <person name="Harrison R.A."/>
            <person name="Castoe T.A."/>
            <person name="de Koning A.P."/>
            <person name="Pollock D.D."/>
            <person name="Yandell M."/>
            <person name="Calderon D."/>
            <person name="Renjifo C."/>
            <person name="Currier R.B."/>
            <person name="Salgado D."/>
            <person name="Pla D."/>
            <person name="Sanz L."/>
            <person name="Hyder A.S."/>
            <person name="Ribeiro J.M."/>
            <person name="Arntzen J.W."/>
            <person name="van den Thillart G.E."/>
            <person name="Boetzer M."/>
            <person name="Pirovano W."/>
            <person name="Dirks R.P."/>
            <person name="Spaink H.P."/>
            <person name="Duboule D."/>
            <person name="McGlinn E."/>
            <person name="Kini R.M."/>
            <person name="Richardson M.K."/>
        </authorList>
    </citation>
    <scope>NUCLEOTIDE SEQUENCE</scope>
    <source>
        <tissue evidence="4">Blood</tissue>
    </source>
</reference>
<dbReference type="Proteomes" id="UP000018936">
    <property type="component" value="Unassembled WGS sequence"/>
</dbReference>
<dbReference type="InterPro" id="IPR009057">
    <property type="entry name" value="Homeodomain-like_sf"/>
</dbReference>
<dbReference type="SUPFAM" id="SSF46689">
    <property type="entry name" value="Homeodomain-like"/>
    <property type="match status" value="1"/>
</dbReference>
<feature type="domain" description="Homeobox" evidence="3">
    <location>
        <begin position="31"/>
        <end position="63"/>
    </location>
</feature>
<feature type="non-terminal residue" evidence="4">
    <location>
        <position position="1"/>
    </location>
</feature>
<evidence type="ECO:0000259" key="3">
    <source>
        <dbReference type="Pfam" id="PF00046"/>
    </source>
</evidence>
<keyword evidence="5" id="KW-1185">Reference proteome</keyword>
<keyword evidence="2" id="KW-0539">Nucleus</keyword>
<dbReference type="InterPro" id="IPR050649">
    <property type="entry name" value="Paired_Homeobox_TFs"/>
</dbReference>
<dbReference type="InterPro" id="IPR001356">
    <property type="entry name" value="HD"/>
</dbReference>
<dbReference type="EMBL" id="AZIM01010154">
    <property type="protein sequence ID" value="ETE57051.1"/>
    <property type="molecule type" value="Genomic_DNA"/>
</dbReference>
<sequence>MMTLPFLRSPNTQPCCLACPMDSPRNGGGAVLENTFKETHYPDVNTRERLAMVANLPEARVQVSLCNPSRWTL</sequence>
<dbReference type="GO" id="GO:0000981">
    <property type="term" value="F:DNA-binding transcription factor activity, RNA polymerase II-specific"/>
    <property type="evidence" value="ECO:0007669"/>
    <property type="project" value="TreeGrafter"/>
</dbReference>
<organism evidence="4 5">
    <name type="scientific">Ophiophagus hannah</name>
    <name type="common">King cobra</name>
    <name type="synonym">Naja hannah</name>
    <dbReference type="NCBI Taxonomy" id="8665"/>
    <lineage>
        <taxon>Eukaryota</taxon>
        <taxon>Metazoa</taxon>
        <taxon>Chordata</taxon>
        <taxon>Craniata</taxon>
        <taxon>Vertebrata</taxon>
        <taxon>Euteleostomi</taxon>
        <taxon>Lepidosauria</taxon>
        <taxon>Squamata</taxon>
        <taxon>Bifurcata</taxon>
        <taxon>Unidentata</taxon>
        <taxon>Episquamata</taxon>
        <taxon>Toxicofera</taxon>
        <taxon>Serpentes</taxon>
        <taxon>Colubroidea</taxon>
        <taxon>Elapidae</taxon>
        <taxon>Elapinae</taxon>
        <taxon>Ophiophagus</taxon>
    </lineage>
</organism>
<keyword evidence="2 4" id="KW-0238">DNA-binding</keyword>
<evidence type="ECO:0000313" key="4">
    <source>
        <dbReference type="EMBL" id="ETE57051.1"/>
    </source>
</evidence>
<dbReference type="Pfam" id="PF00046">
    <property type="entry name" value="Homeodomain"/>
    <property type="match status" value="1"/>
</dbReference>
<protein>
    <submittedName>
        <fullName evidence="4">Diencephalon/mesencephalon homeobox protein 1-B</fullName>
    </submittedName>
</protein>
<dbReference type="GO" id="GO:0005634">
    <property type="term" value="C:nucleus"/>
    <property type="evidence" value="ECO:0007669"/>
    <property type="project" value="UniProtKB-SubCell"/>
</dbReference>
<comment type="caution">
    <text evidence="4">The sequence shown here is derived from an EMBL/GenBank/DDBJ whole genome shotgun (WGS) entry which is preliminary data.</text>
</comment>
<accession>V8N5A1</accession>
<evidence type="ECO:0000256" key="2">
    <source>
        <dbReference type="RuleBase" id="RU000682"/>
    </source>
</evidence>
<dbReference type="AlphaFoldDB" id="V8N5A1"/>
<dbReference type="OrthoDB" id="6159439at2759"/>
<gene>
    <name evidence="4" type="primary">dmbx1b</name>
    <name evidence="4" type="ORF">L345_17237</name>
</gene>